<gene>
    <name evidence="3" type="ORF">RCL2_002631300</name>
</gene>
<keyword evidence="3" id="KW-0418">Kinase</keyword>
<dbReference type="AlphaFoldDB" id="A0A8H3R1Y7"/>
<protein>
    <submittedName>
        <fullName evidence="3">Kinase-like domain-containing protein</fullName>
    </submittedName>
</protein>
<dbReference type="SUPFAM" id="SSF81901">
    <property type="entry name" value="HCP-like"/>
    <property type="match status" value="1"/>
</dbReference>
<dbReference type="PROSITE" id="PS00107">
    <property type="entry name" value="PROTEIN_KINASE_ATP"/>
    <property type="match status" value="1"/>
</dbReference>
<dbReference type="OrthoDB" id="2247385at2759"/>
<dbReference type="Gene3D" id="3.30.200.20">
    <property type="entry name" value="Phosphorylase Kinase, domain 1"/>
    <property type="match status" value="1"/>
</dbReference>
<dbReference type="GO" id="GO:0005524">
    <property type="term" value="F:ATP binding"/>
    <property type="evidence" value="ECO:0007669"/>
    <property type="project" value="UniProtKB-UniRule"/>
</dbReference>
<dbReference type="InterPro" id="IPR000719">
    <property type="entry name" value="Prot_kinase_dom"/>
</dbReference>
<dbReference type="Proteomes" id="UP000615446">
    <property type="component" value="Unassembled WGS sequence"/>
</dbReference>
<dbReference type="GO" id="GO:0004672">
    <property type="term" value="F:protein kinase activity"/>
    <property type="evidence" value="ECO:0007669"/>
    <property type="project" value="InterPro"/>
</dbReference>
<dbReference type="InterPro" id="IPR011990">
    <property type="entry name" value="TPR-like_helical_dom_sf"/>
</dbReference>
<dbReference type="SUPFAM" id="SSF56112">
    <property type="entry name" value="Protein kinase-like (PK-like)"/>
    <property type="match status" value="1"/>
</dbReference>
<keyword evidence="1" id="KW-0067">ATP-binding</keyword>
<feature type="domain" description="Protein kinase" evidence="2">
    <location>
        <begin position="28"/>
        <end position="276"/>
    </location>
</feature>
<evidence type="ECO:0000313" key="4">
    <source>
        <dbReference type="Proteomes" id="UP000615446"/>
    </source>
</evidence>
<feature type="binding site" evidence="1">
    <location>
        <position position="57"/>
    </location>
    <ligand>
        <name>ATP</name>
        <dbReference type="ChEBI" id="CHEBI:30616"/>
    </ligand>
</feature>
<dbReference type="Gene3D" id="1.25.40.10">
    <property type="entry name" value="Tetratricopeptide repeat domain"/>
    <property type="match status" value="2"/>
</dbReference>
<dbReference type="InterPro" id="IPR011009">
    <property type="entry name" value="Kinase-like_dom_sf"/>
</dbReference>
<keyword evidence="3" id="KW-0808">Transferase</keyword>
<sequence>MQNTNEWINWIEESISKEYYRFYEHEHFSNIQIIGTGGFGKVYRANWKNYDQYLALKSFFNLDNITAKEIVHELKLQRDIQFHNNIIKFMELQNLTLKSFNILTWNDKYNLAYQLACAVSCLHNEGIVHRDLHSGNVLVHQNTIKLSDFGLSKRIESSSSTRSKLFGIIPYVDPKSFGGRRKNKKNSTQKYSLNKKSDIYSVGVLFWEISSGQPPFYTEGENYDLDLAIEILQGLREEPPPDTPEECIKIYTECWNGEPDNRPAINQVVEKLKAIITKTNIVTKDYQTGLNIQSSLINEQKFSPANNNTDNSSLHGEMSQIIQNFDKMNTKEIISTILTNENNNSSEKSTRVNDIVNYLFKIANERKDSLGAKNIKNILDYFNDNSINPQEIYDWLLINQNNSDSIFLLGYFNFFGIETSKDNKKAFYLFIKVSEKDHILAQFYVGLCYQFGYGTTIDKKLAFKYYEKLANMGYASGLSKIGYFYNNGIGITVNRQKAIELYQQAANLGHSRAQFNLALMYENGEGIDENYEKAIELYQKAADSGDSDAQFNLALMYKNGVGVDKNYEKAIELYQKAADSGDSSAQFNLVLMYENGEGVDKNYEKAIELYEKAANSGHNNA</sequence>
<evidence type="ECO:0000313" key="3">
    <source>
        <dbReference type="EMBL" id="GES99832.1"/>
    </source>
</evidence>
<comment type="caution">
    <text evidence="3">The sequence shown here is derived from an EMBL/GenBank/DDBJ whole genome shotgun (WGS) entry which is preliminary data.</text>
</comment>
<keyword evidence="1" id="KW-0547">Nucleotide-binding</keyword>
<evidence type="ECO:0000256" key="1">
    <source>
        <dbReference type="PROSITE-ProRule" id="PRU10141"/>
    </source>
</evidence>
<accession>A0A8H3R1Y7</accession>
<reference evidence="3" key="1">
    <citation type="submission" date="2019-10" db="EMBL/GenBank/DDBJ databases">
        <title>Conservation and host-specific expression of non-tandemly repeated heterogenous ribosome RNA gene in arbuscular mycorrhizal fungi.</title>
        <authorList>
            <person name="Maeda T."/>
            <person name="Kobayashi Y."/>
            <person name="Nakagawa T."/>
            <person name="Ezawa T."/>
            <person name="Yamaguchi K."/>
            <person name="Bino T."/>
            <person name="Nishimoto Y."/>
            <person name="Shigenobu S."/>
            <person name="Kawaguchi M."/>
        </authorList>
    </citation>
    <scope>NUCLEOTIDE SEQUENCE</scope>
    <source>
        <strain evidence="3">HR1</strain>
    </source>
</reference>
<dbReference type="Gene3D" id="1.10.510.10">
    <property type="entry name" value="Transferase(Phosphotransferase) domain 1"/>
    <property type="match status" value="1"/>
</dbReference>
<dbReference type="InterPro" id="IPR001245">
    <property type="entry name" value="Ser-Thr/Tyr_kinase_cat_dom"/>
</dbReference>
<dbReference type="InterPro" id="IPR052945">
    <property type="entry name" value="Mitotic_Regulator"/>
</dbReference>
<dbReference type="SMART" id="SM00671">
    <property type="entry name" value="SEL1"/>
    <property type="match status" value="6"/>
</dbReference>
<proteinExistence type="predicted"/>
<dbReference type="Pfam" id="PF08238">
    <property type="entry name" value="Sel1"/>
    <property type="match status" value="6"/>
</dbReference>
<evidence type="ECO:0000259" key="2">
    <source>
        <dbReference type="PROSITE" id="PS50011"/>
    </source>
</evidence>
<dbReference type="InterPro" id="IPR006597">
    <property type="entry name" value="Sel1-like"/>
</dbReference>
<dbReference type="InterPro" id="IPR017441">
    <property type="entry name" value="Protein_kinase_ATP_BS"/>
</dbReference>
<name>A0A8H3R1Y7_9GLOM</name>
<organism evidence="3 4">
    <name type="scientific">Rhizophagus clarus</name>
    <dbReference type="NCBI Taxonomy" id="94130"/>
    <lineage>
        <taxon>Eukaryota</taxon>
        <taxon>Fungi</taxon>
        <taxon>Fungi incertae sedis</taxon>
        <taxon>Mucoromycota</taxon>
        <taxon>Glomeromycotina</taxon>
        <taxon>Glomeromycetes</taxon>
        <taxon>Glomerales</taxon>
        <taxon>Glomeraceae</taxon>
        <taxon>Rhizophagus</taxon>
    </lineage>
</organism>
<dbReference type="PANTHER" id="PTHR43628:SF1">
    <property type="entry name" value="CHITIN SYNTHASE REGULATORY FACTOR 2-RELATED"/>
    <property type="match status" value="1"/>
</dbReference>
<dbReference type="EMBL" id="BLAL01000285">
    <property type="protein sequence ID" value="GES99832.1"/>
    <property type="molecule type" value="Genomic_DNA"/>
</dbReference>
<dbReference type="PROSITE" id="PS50011">
    <property type="entry name" value="PROTEIN_KINASE_DOM"/>
    <property type="match status" value="1"/>
</dbReference>
<dbReference type="PANTHER" id="PTHR43628">
    <property type="entry name" value="ACTIVATOR OF C KINASE PROTEIN 1-RELATED"/>
    <property type="match status" value="1"/>
</dbReference>
<dbReference type="Pfam" id="PF07714">
    <property type="entry name" value="PK_Tyr_Ser-Thr"/>
    <property type="match status" value="1"/>
</dbReference>